<evidence type="ECO:0000256" key="2">
    <source>
        <dbReference type="ARBA" id="ARBA00022723"/>
    </source>
</evidence>
<dbReference type="Gene3D" id="1.10.1370.30">
    <property type="match status" value="1"/>
</dbReference>
<dbReference type="Pfam" id="PF01432">
    <property type="entry name" value="Peptidase_M3"/>
    <property type="match status" value="1"/>
</dbReference>
<evidence type="ECO:0000313" key="9">
    <source>
        <dbReference type="Proteomes" id="UP000632222"/>
    </source>
</evidence>
<dbReference type="PANTHER" id="PTHR11804:SF48">
    <property type="entry name" value="PUTATIVE-RELATED"/>
    <property type="match status" value="1"/>
</dbReference>
<sequence length="564" mass="66364">MTATINPLLKDRPVSWEVYQPRYQELLDRELTPETIEAFLLDWSELDRELDQVVHVRSLNADLNTADEEVQNAYLEYLNGIQPHRDVAVSDLRKKLLTVAPAHLPADARLLAKRFEADDRAFHVDSVPLRTQLAELKQQYSQITGGMLIDFRGEQITVPRVEQLLLSPDRQEREEAWKAWQKARLEIAPKLDEVFLKQLKLRQQIHRNSGHANYRDYMWDRYHRFDYTPQDCLDFHETIETEVVPFTLELLEQHRQGLGIEELKPWDFYWRSQMDPQNRPALQPFSTVEELENKTEQVFFSLSPKLGEMFKTLKDRRAMDLGSRENKMSHAYCTTIDTEKLPFVLQNVVGTEGDVSTTLHEFGHAFHAYVSMRTQRLIWNAFSATEFVEVPSMGMELIALDHLTPFYTPQEIQRAKESAIRQSVHNLPWMCYMDAFQHWLYSEAPEDITIEMLDQKSRELLDRFQPQPNWSGFEAEKGKVWQYYHMFNHPFYYIEYALSGLGAVQLWKNHQENPEKTLQQYLEALEPGDSLSVPELYEKCGLNFKFDRQTVHDLMGFLREQLQG</sequence>
<keyword evidence="1 6" id="KW-0645">Protease</keyword>
<organism evidence="8 9">
    <name type="scientific">Deinococcus roseus</name>
    <dbReference type="NCBI Taxonomy" id="392414"/>
    <lineage>
        <taxon>Bacteria</taxon>
        <taxon>Thermotogati</taxon>
        <taxon>Deinococcota</taxon>
        <taxon>Deinococci</taxon>
        <taxon>Deinococcales</taxon>
        <taxon>Deinococcaceae</taxon>
        <taxon>Deinococcus</taxon>
    </lineage>
</organism>
<dbReference type="InterPro" id="IPR001567">
    <property type="entry name" value="Pept_M3A_M3B_dom"/>
</dbReference>
<dbReference type="InterPro" id="IPR045090">
    <property type="entry name" value="Pept_M3A_M3B"/>
</dbReference>
<dbReference type="SUPFAM" id="SSF55486">
    <property type="entry name" value="Metalloproteases ('zincins'), catalytic domain"/>
    <property type="match status" value="1"/>
</dbReference>
<evidence type="ECO:0000256" key="4">
    <source>
        <dbReference type="ARBA" id="ARBA00022833"/>
    </source>
</evidence>
<name>A0ABQ2DJB1_9DEIO</name>
<evidence type="ECO:0000256" key="3">
    <source>
        <dbReference type="ARBA" id="ARBA00022801"/>
    </source>
</evidence>
<dbReference type="Proteomes" id="UP000632222">
    <property type="component" value="Unassembled WGS sequence"/>
</dbReference>
<comment type="caution">
    <text evidence="8">The sequence shown here is derived from an EMBL/GenBank/DDBJ whole genome shotgun (WGS) entry which is preliminary data.</text>
</comment>
<accession>A0ABQ2DJB1</accession>
<protein>
    <submittedName>
        <fullName evidence="8">Oligoendopeptidase F</fullName>
    </submittedName>
</protein>
<proteinExistence type="inferred from homology"/>
<evidence type="ECO:0000313" key="8">
    <source>
        <dbReference type="EMBL" id="GGJ57225.1"/>
    </source>
</evidence>
<dbReference type="PANTHER" id="PTHR11804">
    <property type="entry name" value="PROTEASE M3 THIMET OLIGOPEPTIDASE-RELATED"/>
    <property type="match status" value="1"/>
</dbReference>
<dbReference type="RefSeq" id="WP_189008623.1">
    <property type="nucleotide sequence ID" value="NZ_BMOD01000038.1"/>
</dbReference>
<keyword evidence="5 6" id="KW-0482">Metalloprotease</keyword>
<evidence type="ECO:0000259" key="7">
    <source>
        <dbReference type="Pfam" id="PF01432"/>
    </source>
</evidence>
<reference evidence="9" key="1">
    <citation type="journal article" date="2019" name="Int. J. Syst. Evol. Microbiol.">
        <title>The Global Catalogue of Microorganisms (GCM) 10K type strain sequencing project: providing services to taxonomists for standard genome sequencing and annotation.</title>
        <authorList>
            <consortium name="The Broad Institute Genomics Platform"/>
            <consortium name="The Broad Institute Genome Sequencing Center for Infectious Disease"/>
            <person name="Wu L."/>
            <person name="Ma J."/>
        </authorList>
    </citation>
    <scope>NUCLEOTIDE SEQUENCE [LARGE SCALE GENOMIC DNA]</scope>
    <source>
        <strain evidence="9">JCM 14370</strain>
    </source>
</reference>
<dbReference type="CDD" id="cd09606">
    <property type="entry name" value="M3B_PepF"/>
    <property type="match status" value="1"/>
</dbReference>
<keyword evidence="2 6" id="KW-0479">Metal-binding</keyword>
<keyword evidence="3 6" id="KW-0378">Hydrolase</keyword>
<evidence type="ECO:0000256" key="6">
    <source>
        <dbReference type="RuleBase" id="RU003435"/>
    </source>
</evidence>
<comment type="similarity">
    <text evidence="6">Belongs to the peptidase M3 family.</text>
</comment>
<evidence type="ECO:0000256" key="5">
    <source>
        <dbReference type="ARBA" id="ARBA00023049"/>
    </source>
</evidence>
<keyword evidence="9" id="KW-1185">Reference proteome</keyword>
<feature type="domain" description="Peptidase M3A/M3B catalytic" evidence="7">
    <location>
        <begin position="164"/>
        <end position="548"/>
    </location>
</feature>
<dbReference type="EMBL" id="BMOD01000038">
    <property type="protein sequence ID" value="GGJ57225.1"/>
    <property type="molecule type" value="Genomic_DNA"/>
</dbReference>
<keyword evidence="4 6" id="KW-0862">Zinc</keyword>
<comment type="cofactor">
    <cofactor evidence="6">
        <name>Zn(2+)</name>
        <dbReference type="ChEBI" id="CHEBI:29105"/>
    </cofactor>
    <text evidence="6">Binds 1 zinc ion.</text>
</comment>
<gene>
    <name evidence="8" type="ORF">GCM10008938_49180</name>
</gene>
<evidence type="ECO:0000256" key="1">
    <source>
        <dbReference type="ARBA" id="ARBA00022670"/>
    </source>
</evidence>